<dbReference type="AlphaFoldDB" id="C9LJ04"/>
<dbReference type="Proteomes" id="UP000003460">
    <property type="component" value="Unassembled WGS sequence"/>
</dbReference>
<keyword evidence="2" id="KW-1185">Reference proteome</keyword>
<gene>
    <name evidence="1" type="ORF">GCWU000325_02216</name>
</gene>
<sequence length="54" mass="6374">MEIIGYKISQKRPISRTRFSEKLCCRDSFSIPFSYLLNSVHKTKLNTFDIVYAK</sequence>
<organism evidence="1 2">
    <name type="scientific">Alloprevotella tannerae ATCC 51259</name>
    <dbReference type="NCBI Taxonomy" id="626522"/>
    <lineage>
        <taxon>Bacteria</taxon>
        <taxon>Pseudomonadati</taxon>
        <taxon>Bacteroidota</taxon>
        <taxon>Bacteroidia</taxon>
        <taxon>Bacteroidales</taxon>
        <taxon>Prevotellaceae</taxon>
        <taxon>Alloprevotella</taxon>
    </lineage>
</organism>
<proteinExistence type="predicted"/>
<name>C9LJ04_9BACT</name>
<dbReference type="STRING" id="626522.GCWU000325_02216"/>
<accession>C9LJ04</accession>
<protein>
    <submittedName>
        <fullName evidence="1">Uncharacterized protein</fullName>
    </submittedName>
</protein>
<dbReference type="HOGENOM" id="CLU_3046688_0_0_10"/>
<reference evidence="1" key="1">
    <citation type="submission" date="2009-09" db="EMBL/GenBank/DDBJ databases">
        <authorList>
            <person name="Weinstock G."/>
            <person name="Sodergren E."/>
            <person name="Clifton S."/>
            <person name="Fulton L."/>
            <person name="Fulton B."/>
            <person name="Courtney L."/>
            <person name="Fronick C."/>
            <person name="Harrison M."/>
            <person name="Strong C."/>
            <person name="Farmer C."/>
            <person name="Delahaunty K."/>
            <person name="Markovic C."/>
            <person name="Hall O."/>
            <person name="Minx P."/>
            <person name="Tomlinson C."/>
            <person name="Mitreva M."/>
            <person name="Nelson J."/>
            <person name="Hou S."/>
            <person name="Wollam A."/>
            <person name="Pepin K.H."/>
            <person name="Johnson M."/>
            <person name="Bhonagiri V."/>
            <person name="Nash W.E."/>
            <person name="Warren W."/>
            <person name="Chinwalla A."/>
            <person name="Mardis E.R."/>
            <person name="Wilson R.K."/>
        </authorList>
    </citation>
    <scope>NUCLEOTIDE SEQUENCE [LARGE SCALE GENOMIC DNA]</scope>
    <source>
        <strain evidence="1">ATCC 51259</strain>
    </source>
</reference>
<comment type="caution">
    <text evidence="1">The sequence shown here is derived from an EMBL/GenBank/DDBJ whole genome shotgun (WGS) entry which is preliminary data.</text>
</comment>
<dbReference type="EMBL" id="ACIJ02000023">
    <property type="protein sequence ID" value="EEX70971.1"/>
    <property type="molecule type" value="Genomic_DNA"/>
</dbReference>
<evidence type="ECO:0000313" key="2">
    <source>
        <dbReference type="Proteomes" id="UP000003460"/>
    </source>
</evidence>
<evidence type="ECO:0000313" key="1">
    <source>
        <dbReference type="EMBL" id="EEX70971.1"/>
    </source>
</evidence>